<sequence>MSGAAGNRGGVRKRFLDVVSPNAVIFLLGSVVGGALVAFLFQQSTSQSGSGNMLLKSSSDCQISLGTYRGNEYTEGSLSAPICLVNSKFMKVSLHKVKLPGTDQIIDDWLWVDYHDRINVLAQTTENEFLVFEQTKYALEGRSSLAIVGGIVEPQEDPHETARREVDEELLQTCQEFHFLGRYRTDVNRGVGWLNSFLATGCTTHQHAEVVQDEGQVGKADTEEQILKRLSLSELREAFAAGKFLEVQWTATIGEALQHPLLRQ</sequence>
<gene>
    <name evidence="3" type="ORF">APAL1065_LOCUS15914</name>
</gene>
<dbReference type="CDD" id="cd03424">
    <property type="entry name" value="NUDIX_ADPRase_Nudt5_UGPPase_Nudt14"/>
    <property type="match status" value="1"/>
</dbReference>
<name>A0A7S3DRH8_9STRA</name>
<dbReference type="InterPro" id="IPR015797">
    <property type="entry name" value="NUDIX_hydrolase-like_dom_sf"/>
</dbReference>
<feature type="domain" description="Nudix hydrolase" evidence="2">
    <location>
        <begin position="113"/>
        <end position="252"/>
    </location>
</feature>
<dbReference type="AlphaFoldDB" id="A0A7S3DRH8"/>
<dbReference type="PROSITE" id="PS51462">
    <property type="entry name" value="NUDIX"/>
    <property type="match status" value="1"/>
</dbReference>
<dbReference type="EMBL" id="HBHT01023716">
    <property type="protein sequence ID" value="CAD9974571.1"/>
    <property type="molecule type" value="Transcribed_RNA"/>
</dbReference>
<dbReference type="Gene3D" id="3.90.79.10">
    <property type="entry name" value="Nucleoside Triphosphate Pyrophosphohydrolase"/>
    <property type="match status" value="1"/>
</dbReference>
<feature type="transmembrane region" description="Helical" evidence="1">
    <location>
        <begin position="23"/>
        <end position="41"/>
    </location>
</feature>
<evidence type="ECO:0000259" key="2">
    <source>
        <dbReference type="PROSITE" id="PS51462"/>
    </source>
</evidence>
<organism evidence="3">
    <name type="scientific">Entomoneis paludosa</name>
    <dbReference type="NCBI Taxonomy" id="265537"/>
    <lineage>
        <taxon>Eukaryota</taxon>
        <taxon>Sar</taxon>
        <taxon>Stramenopiles</taxon>
        <taxon>Ochrophyta</taxon>
        <taxon>Bacillariophyta</taxon>
        <taxon>Bacillariophyceae</taxon>
        <taxon>Bacillariophycidae</taxon>
        <taxon>Entomoneidaceae</taxon>
        <taxon>Entomoneis</taxon>
    </lineage>
</organism>
<evidence type="ECO:0000256" key="1">
    <source>
        <dbReference type="SAM" id="Phobius"/>
    </source>
</evidence>
<protein>
    <recommendedName>
        <fullName evidence="2">Nudix hydrolase domain-containing protein</fullName>
    </recommendedName>
</protein>
<keyword evidence="1" id="KW-1133">Transmembrane helix</keyword>
<accession>A0A7S3DRH8</accession>
<evidence type="ECO:0000313" key="3">
    <source>
        <dbReference type="EMBL" id="CAD9974571.1"/>
    </source>
</evidence>
<keyword evidence="1" id="KW-0472">Membrane</keyword>
<dbReference type="InterPro" id="IPR000086">
    <property type="entry name" value="NUDIX_hydrolase_dom"/>
</dbReference>
<keyword evidence="1" id="KW-0812">Transmembrane</keyword>
<dbReference type="SUPFAM" id="SSF55811">
    <property type="entry name" value="Nudix"/>
    <property type="match status" value="1"/>
</dbReference>
<reference evidence="3" key="1">
    <citation type="submission" date="2021-01" db="EMBL/GenBank/DDBJ databases">
        <authorList>
            <person name="Corre E."/>
            <person name="Pelletier E."/>
            <person name="Niang G."/>
            <person name="Scheremetjew M."/>
            <person name="Finn R."/>
            <person name="Kale V."/>
            <person name="Holt S."/>
            <person name="Cochrane G."/>
            <person name="Meng A."/>
            <person name="Brown T."/>
            <person name="Cohen L."/>
        </authorList>
    </citation>
    <scope>NUCLEOTIDE SEQUENCE</scope>
    <source>
        <strain evidence="3">CCMP125</strain>
    </source>
</reference>
<dbReference type="Pfam" id="PF00293">
    <property type="entry name" value="NUDIX"/>
    <property type="match status" value="1"/>
</dbReference>
<proteinExistence type="predicted"/>